<name>A0A6A7N8H6_9BURK</name>
<dbReference type="Proteomes" id="UP000440498">
    <property type="component" value="Unassembled WGS sequence"/>
</dbReference>
<dbReference type="GO" id="GO:0003743">
    <property type="term" value="F:translation initiation factor activity"/>
    <property type="evidence" value="ECO:0007669"/>
    <property type="project" value="UniProtKB-KW"/>
</dbReference>
<protein>
    <submittedName>
        <fullName evidence="2">Translation initiation factor 2</fullName>
    </submittedName>
</protein>
<keyword evidence="2" id="KW-0648">Protein biosynthesis</keyword>
<feature type="region of interest" description="Disordered" evidence="1">
    <location>
        <begin position="79"/>
        <end position="108"/>
    </location>
</feature>
<reference evidence="2 3" key="1">
    <citation type="submission" date="2019-10" db="EMBL/GenBank/DDBJ databases">
        <title>Two novel species isolated from a subtropical stream in China.</title>
        <authorList>
            <person name="Lu H."/>
        </authorList>
    </citation>
    <scope>NUCLEOTIDE SEQUENCE [LARGE SCALE GENOMIC DNA]</scope>
    <source>
        <strain evidence="2 3">FT29W</strain>
    </source>
</reference>
<sequence length="210" mass="20244">MNDIGTVNDQVVDSVNSVNTLLAGQSPAHAFAMLDTVMAETLGMAMYNAVNRQQNAGMVNSAAVTAACARMLNAYPPAPAPDPAPPPPPPPTVHALPPPTPAPSGDAMVKTAFSQGGNAITVLQGAAASAGAVAQEANDDLQSLAKLAAMPPAGASTATAKAATAAPAAAGTPAGTAASGTVASGAPAPVVTATPQANAANPANNPTTHS</sequence>
<evidence type="ECO:0000313" key="3">
    <source>
        <dbReference type="Proteomes" id="UP000440498"/>
    </source>
</evidence>
<gene>
    <name evidence="2" type="ORF">GEV02_24965</name>
</gene>
<dbReference type="Pfam" id="PF11747">
    <property type="entry name" value="RebB"/>
    <property type="match status" value="1"/>
</dbReference>
<organism evidence="2 3">
    <name type="scientific">Rugamonas aquatica</name>
    <dbReference type="NCBI Taxonomy" id="2743357"/>
    <lineage>
        <taxon>Bacteria</taxon>
        <taxon>Pseudomonadati</taxon>
        <taxon>Pseudomonadota</taxon>
        <taxon>Betaproteobacteria</taxon>
        <taxon>Burkholderiales</taxon>
        <taxon>Oxalobacteraceae</taxon>
        <taxon>Telluria group</taxon>
        <taxon>Rugamonas</taxon>
    </lineage>
</organism>
<accession>A0A6A7N8H6</accession>
<keyword evidence="3" id="KW-1185">Reference proteome</keyword>
<feature type="region of interest" description="Disordered" evidence="1">
    <location>
        <begin position="159"/>
        <end position="210"/>
    </location>
</feature>
<keyword evidence="2" id="KW-0396">Initiation factor</keyword>
<dbReference type="EMBL" id="WHUG01000013">
    <property type="protein sequence ID" value="MQA41400.1"/>
    <property type="molecule type" value="Genomic_DNA"/>
</dbReference>
<evidence type="ECO:0000256" key="1">
    <source>
        <dbReference type="SAM" id="MobiDB-lite"/>
    </source>
</evidence>
<comment type="caution">
    <text evidence="2">The sequence shown here is derived from an EMBL/GenBank/DDBJ whole genome shotgun (WGS) entry which is preliminary data.</text>
</comment>
<proteinExistence type="predicted"/>
<feature type="compositionally biased region" description="Pro residues" evidence="1">
    <location>
        <begin position="79"/>
        <end position="102"/>
    </location>
</feature>
<dbReference type="InterPro" id="IPR021070">
    <property type="entry name" value="Killing_trait_RebB"/>
</dbReference>
<evidence type="ECO:0000313" key="2">
    <source>
        <dbReference type="EMBL" id="MQA41400.1"/>
    </source>
</evidence>
<dbReference type="AlphaFoldDB" id="A0A6A7N8H6"/>
<dbReference type="RefSeq" id="WP_152840646.1">
    <property type="nucleotide sequence ID" value="NZ_WHUG01000013.1"/>
</dbReference>